<gene>
    <name evidence="1" type="ORF">NQV15_10915</name>
</gene>
<accession>A0ABY5M5M6</accession>
<organism evidence="1 2">
    <name type="scientific">Aeromicrobium wangtongii</name>
    <dbReference type="NCBI Taxonomy" id="2969247"/>
    <lineage>
        <taxon>Bacteria</taxon>
        <taxon>Bacillati</taxon>
        <taxon>Actinomycetota</taxon>
        <taxon>Actinomycetes</taxon>
        <taxon>Propionibacteriales</taxon>
        <taxon>Nocardioidaceae</taxon>
        <taxon>Aeromicrobium</taxon>
    </lineage>
</organism>
<evidence type="ECO:0000313" key="2">
    <source>
        <dbReference type="Proteomes" id="UP001316184"/>
    </source>
</evidence>
<sequence length="144" mass="15903">MTERSRPLIGKVVTGKGGAAVTSSDALNALTNIISTARECFETHDEQLTARAKLQAYETTEVRRIKAAQKLLSQYFDQVFAERRAIYQGMFARLDAALDRGDGETIHEILRGIVDIAKESPLAQLGDLSQVRALLDDPDAVWEL</sequence>
<evidence type="ECO:0000313" key="1">
    <source>
        <dbReference type="EMBL" id="UUP12366.1"/>
    </source>
</evidence>
<keyword evidence="2" id="KW-1185">Reference proteome</keyword>
<name>A0ABY5M5M6_9ACTN</name>
<proteinExistence type="predicted"/>
<protein>
    <submittedName>
        <fullName evidence="1">Uncharacterized protein</fullName>
    </submittedName>
</protein>
<dbReference type="Proteomes" id="UP001316184">
    <property type="component" value="Chromosome"/>
</dbReference>
<dbReference type="EMBL" id="CP102173">
    <property type="protein sequence ID" value="UUP12366.1"/>
    <property type="molecule type" value="Genomic_DNA"/>
</dbReference>
<dbReference type="RefSeq" id="WP_232399886.1">
    <property type="nucleotide sequence ID" value="NZ_CP102173.1"/>
</dbReference>
<reference evidence="1 2" key="1">
    <citation type="submission" date="2022-08" db="EMBL/GenBank/DDBJ databases">
        <title>novel species in genus Aeromicrobium.</title>
        <authorList>
            <person name="Ye L."/>
        </authorList>
    </citation>
    <scope>NUCLEOTIDE SEQUENCE [LARGE SCALE GENOMIC DNA]</scope>
    <source>
        <strain evidence="2">zg-Y1379</strain>
    </source>
</reference>